<reference evidence="2 3" key="1">
    <citation type="submission" date="2020-08" db="EMBL/GenBank/DDBJ databases">
        <title>Sequencing the genomes of 1000 actinobacteria strains.</title>
        <authorList>
            <person name="Klenk H.-P."/>
        </authorList>
    </citation>
    <scope>NUCLEOTIDE SEQUENCE [LARGE SCALE GENOMIC DNA]</scope>
    <source>
        <strain evidence="2 3">DSM 44551</strain>
    </source>
</reference>
<dbReference type="Proteomes" id="UP000572635">
    <property type="component" value="Unassembled WGS sequence"/>
</dbReference>
<dbReference type="RefSeq" id="WP_184398439.1">
    <property type="nucleotide sequence ID" value="NZ_BAAAJD010000180.1"/>
</dbReference>
<evidence type="ECO:0000256" key="1">
    <source>
        <dbReference type="SAM" id="MobiDB-lite"/>
    </source>
</evidence>
<organism evidence="2 3">
    <name type="scientific">Nocardiopsis composta</name>
    <dbReference type="NCBI Taxonomy" id="157465"/>
    <lineage>
        <taxon>Bacteria</taxon>
        <taxon>Bacillati</taxon>
        <taxon>Actinomycetota</taxon>
        <taxon>Actinomycetes</taxon>
        <taxon>Streptosporangiales</taxon>
        <taxon>Nocardiopsidaceae</taxon>
        <taxon>Nocardiopsis</taxon>
    </lineage>
</organism>
<keyword evidence="3" id="KW-1185">Reference proteome</keyword>
<feature type="region of interest" description="Disordered" evidence="1">
    <location>
        <begin position="115"/>
        <end position="142"/>
    </location>
</feature>
<name>A0A7W8QSA8_9ACTN</name>
<sequence length="142" mass="14759">MGPFIVHARKWQDGWELRIVGAGVTWSPDLAQACPRARAFIGDPEARVEVIPTVDDETDRLILDARGAVDGADAARRSAAGAVRGAMRRLAEAGVAEDDAARLLGVPLPRLHALAAEGAPAPAQRPPSGPETSEPSGAEPSA</sequence>
<gene>
    <name evidence="2" type="ORF">HDA36_005704</name>
</gene>
<dbReference type="AlphaFoldDB" id="A0A7W8QSA8"/>
<comment type="caution">
    <text evidence="2">The sequence shown here is derived from an EMBL/GenBank/DDBJ whole genome shotgun (WGS) entry which is preliminary data.</text>
</comment>
<evidence type="ECO:0000313" key="3">
    <source>
        <dbReference type="Proteomes" id="UP000572635"/>
    </source>
</evidence>
<evidence type="ECO:0000313" key="2">
    <source>
        <dbReference type="EMBL" id="MBB5435556.1"/>
    </source>
</evidence>
<dbReference type="EMBL" id="JACHDB010000002">
    <property type="protein sequence ID" value="MBB5435556.1"/>
    <property type="molecule type" value="Genomic_DNA"/>
</dbReference>
<proteinExistence type="predicted"/>
<protein>
    <submittedName>
        <fullName evidence="2">Uncharacterized protein</fullName>
    </submittedName>
</protein>
<feature type="compositionally biased region" description="Low complexity" evidence="1">
    <location>
        <begin position="130"/>
        <end position="142"/>
    </location>
</feature>
<accession>A0A7W8QSA8</accession>